<dbReference type="KEGG" id="rarg:115731202"/>
<name>A0A8B8N5M8_9MYRT</name>
<feature type="chain" id="PRO_5034707348" evidence="2">
    <location>
        <begin position="22"/>
        <end position="109"/>
    </location>
</feature>
<dbReference type="Proteomes" id="UP000827889">
    <property type="component" value="Chromosome 1"/>
</dbReference>
<dbReference type="OrthoDB" id="1742157at2759"/>
<accession>A0A8B8N5M8</accession>
<dbReference type="GeneID" id="115731202"/>
<reference evidence="4" key="2">
    <citation type="submission" date="2025-08" db="UniProtKB">
        <authorList>
            <consortium name="RefSeq"/>
        </authorList>
    </citation>
    <scope>IDENTIFICATION</scope>
    <source>
        <tissue evidence="4">Leaf</tissue>
    </source>
</reference>
<feature type="compositionally biased region" description="Low complexity" evidence="1">
    <location>
        <begin position="28"/>
        <end position="41"/>
    </location>
</feature>
<dbReference type="AlphaFoldDB" id="A0A8B8N5M8"/>
<feature type="signal peptide" evidence="2">
    <location>
        <begin position="1"/>
        <end position="21"/>
    </location>
</feature>
<sequence length="109" mass="10140">MARQLVVLALVLAAVLGLASAQAPASSPAAFSAGAGAASSPVDDNTIGAIDDAPVTGEDAVEAPVGGPVPEGAFPPTLDGPAQAPSAGSGAVAKVSAVAAVAAVAGYFF</sequence>
<evidence type="ECO:0000313" key="3">
    <source>
        <dbReference type="Proteomes" id="UP000827889"/>
    </source>
</evidence>
<organism evidence="3 4">
    <name type="scientific">Rhodamnia argentea</name>
    <dbReference type="NCBI Taxonomy" id="178133"/>
    <lineage>
        <taxon>Eukaryota</taxon>
        <taxon>Viridiplantae</taxon>
        <taxon>Streptophyta</taxon>
        <taxon>Embryophyta</taxon>
        <taxon>Tracheophyta</taxon>
        <taxon>Spermatophyta</taxon>
        <taxon>Magnoliopsida</taxon>
        <taxon>eudicotyledons</taxon>
        <taxon>Gunneridae</taxon>
        <taxon>Pentapetalae</taxon>
        <taxon>rosids</taxon>
        <taxon>malvids</taxon>
        <taxon>Myrtales</taxon>
        <taxon>Myrtaceae</taxon>
        <taxon>Myrtoideae</taxon>
        <taxon>Myrteae</taxon>
        <taxon>Australasian group</taxon>
        <taxon>Rhodamnia</taxon>
    </lineage>
</organism>
<keyword evidence="2" id="KW-0732">Signal</keyword>
<dbReference type="RefSeq" id="XP_030517700.1">
    <property type="nucleotide sequence ID" value="XM_030661840.2"/>
</dbReference>
<gene>
    <name evidence="4" type="primary">LOC115731202</name>
</gene>
<keyword evidence="3" id="KW-1185">Reference proteome</keyword>
<reference evidence="3" key="1">
    <citation type="submission" date="2025-05" db="UniProtKB">
        <authorList>
            <consortium name="RefSeq"/>
        </authorList>
    </citation>
    <scope>NUCLEOTIDE SEQUENCE [LARGE SCALE GENOMIC DNA]</scope>
</reference>
<protein>
    <submittedName>
        <fullName evidence="4">Classical arabinogalactan protein 11-like</fullName>
    </submittedName>
</protein>
<evidence type="ECO:0000256" key="1">
    <source>
        <dbReference type="SAM" id="MobiDB-lite"/>
    </source>
</evidence>
<feature type="region of interest" description="Disordered" evidence="1">
    <location>
        <begin position="28"/>
        <end position="88"/>
    </location>
</feature>
<proteinExistence type="predicted"/>
<evidence type="ECO:0000313" key="4">
    <source>
        <dbReference type="RefSeq" id="XP_030517700.1"/>
    </source>
</evidence>
<evidence type="ECO:0000256" key="2">
    <source>
        <dbReference type="SAM" id="SignalP"/>
    </source>
</evidence>